<evidence type="ECO:0000313" key="2">
    <source>
        <dbReference type="Proteomes" id="UP000027161"/>
    </source>
</evidence>
<dbReference type="AlphaFoldDB" id="A0A8E1C0I0"/>
<name>A0A8E1C0I0_9RICK</name>
<proteinExistence type="predicted"/>
<keyword evidence="2" id="KW-1185">Reference proteome</keyword>
<evidence type="ECO:0000313" key="1">
    <source>
        <dbReference type="EMBL" id="KDO03589.1"/>
    </source>
</evidence>
<dbReference type="Proteomes" id="UP000027161">
    <property type="component" value="Unassembled WGS sequence"/>
</dbReference>
<accession>A0A8E1C0I0</accession>
<protein>
    <submittedName>
        <fullName evidence="1">Uncharacterized protein</fullName>
    </submittedName>
</protein>
<dbReference type="EMBL" id="JFKF01000020">
    <property type="protein sequence ID" value="KDO03589.1"/>
    <property type="molecule type" value="Genomic_DNA"/>
</dbReference>
<gene>
    <name evidence="1" type="ORF">REISMN_00870</name>
</gene>
<organism evidence="1 2">
    <name type="scientific">Rickettsia tamurae subsp. buchneri</name>
    <dbReference type="NCBI Taxonomy" id="1462938"/>
    <lineage>
        <taxon>Bacteria</taxon>
        <taxon>Pseudomonadati</taxon>
        <taxon>Pseudomonadota</taxon>
        <taxon>Alphaproteobacteria</taxon>
        <taxon>Rickettsiales</taxon>
        <taxon>Rickettsiaceae</taxon>
        <taxon>Rickettsieae</taxon>
        <taxon>Rickettsia</taxon>
        <taxon>spotted fever group</taxon>
    </lineage>
</organism>
<reference evidence="1 2" key="1">
    <citation type="submission" date="2014-02" db="EMBL/GenBank/DDBJ databases">
        <title>Draft genome sequence of Rickettsia buchneri sp. nov. ISO7T.</title>
        <authorList>
            <person name="Felsheim R.F."/>
            <person name="Kurtti T.J."/>
            <person name="Munderloh U.G."/>
        </authorList>
    </citation>
    <scope>NUCLEOTIDE SEQUENCE [LARGE SCALE GENOMIC DNA]</scope>
    <source>
        <strain evidence="1 2">ISO7</strain>
    </source>
</reference>
<comment type="caution">
    <text evidence="1">The sequence shown here is derived from an EMBL/GenBank/DDBJ whole genome shotgun (WGS) entry which is preliminary data.</text>
</comment>
<sequence>MYILIYILFLLIQGARIKIFLLEVYSFSKSSKLVPCLVLLHLKGQKIISNTALYEAKVCNIK</sequence>